<evidence type="ECO:0000313" key="6">
    <source>
        <dbReference type="EMBL" id="MFB9647133.1"/>
    </source>
</evidence>
<dbReference type="Proteomes" id="UP001589611">
    <property type="component" value="Unassembled WGS sequence"/>
</dbReference>
<evidence type="ECO:0000256" key="3">
    <source>
        <dbReference type="ARBA" id="ARBA00023163"/>
    </source>
</evidence>
<dbReference type="InterPro" id="IPR000792">
    <property type="entry name" value="Tscrpt_reg_LuxR_C"/>
</dbReference>
<dbReference type="CDD" id="cd06170">
    <property type="entry name" value="LuxR_C_like"/>
    <property type="match status" value="1"/>
</dbReference>
<keyword evidence="7" id="KW-1185">Reference proteome</keyword>
<dbReference type="PANTHER" id="PTHR44688">
    <property type="entry name" value="DNA-BINDING TRANSCRIPTIONAL ACTIVATOR DEVR_DOSR"/>
    <property type="match status" value="1"/>
</dbReference>
<evidence type="ECO:0000256" key="1">
    <source>
        <dbReference type="ARBA" id="ARBA00023015"/>
    </source>
</evidence>
<dbReference type="PRINTS" id="PR00038">
    <property type="entry name" value="HTHLUXR"/>
</dbReference>
<name>A0ABV5T3H9_9MICO</name>
<dbReference type="Gene3D" id="1.10.10.10">
    <property type="entry name" value="Winged helix-like DNA-binding domain superfamily/Winged helix DNA-binding domain"/>
    <property type="match status" value="1"/>
</dbReference>
<evidence type="ECO:0000256" key="2">
    <source>
        <dbReference type="ARBA" id="ARBA00023125"/>
    </source>
</evidence>
<accession>A0ABV5T3H9</accession>
<dbReference type="SMART" id="SM00421">
    <property type="entry name" value="HTH_LUXR"/>
    <property type="match status" value="1"/>
</dbReference>
<protein>
    <submittedName>
        <fullName evidence="6">LuxR C-terminal-related transcriptional regulator</fullName>
    </submittedName>
</protein>
<keyword evidence="2" id="KW-0238">DNA-binding</keyword>
<dbReference type="PANTHER" id="PTHR44688:SF16">
    <property type="entry name" value="DNA-BINDING TRANSCRIPTIONAL ACTIVATOR DEVR_DOSR"/>
    <property type="match status" value="1"/>
</dbReference>
<dbReference type="SUPFAM" id="SSF46894">
    <property type="entry name" value="C-terminal effector domain of the bipartite response regulators"/>
    <property type="match status" value="1"/>
</dbReference>
<organism evidence="6 7">
    <name type="scientific">Microbacterium terregens</name>
    <dbReference type="NCBI Taxonomy" id="69363"/>
    <lineage>
        <taxon>Bacteria</taxon>
        <taxon>Bacillati</taxon>
        <taxon>Actinomycetota</taxon>
        <taxon>Actinomycetes</taxon>
        <taxon>Micrococcales</taxon>
        <taxon>Microbacteriaceae</taxon>
        <taxon>Microbacterium</taxon>
    </lineage>
</organism>
<comment type="caution">
    <text evidence="6">The sequence shown here is derived from an EMBL/GenBank/DDBJ whole genome shotgun (WGS) entry which is preliminary data.</text>
</comment>
<dbReference type="InterPro" id="IPR027417">
    <property type="entry name" value="P-loop_NTPase"/>
</dbReference>
<dbReference type="EMBL" id="JBHMBE010000006">
    <property type="protein sequence ID" value="MFB9647133.1"/>
    <property type="molecule type" value="Genomic_DNA"/>
</dbReference>
<dbReference type="SUPFAM" id="SSF52540">
    <property type="entry name" value="P-loop containing nucleoside triphosphate hydrolases"/>
    <property type="match status" value="1"/>
</dbReference>
<dbReference type="InterPro" id="IPR016032">
    <property type="entry name" value="Sig_transdc_resp-reg_C-effctor"/>
</dbReference>
<sequence>MSTVQSEQNALADAEALFIWERQARPVMESIATAGDSPARAVVVGNAGSGKSTMLRELHRLLADRDAAPLLWGDSVDVSRVPASQALLVDDLHLLDSPRIASIRARAEDPDAALVVTSRPWPRVDALTSISRSLERSRPAIVLGHVSRSDVLTYLRAADQVIAGSCVDDILQFTGGVSWLVSEALALHDARDCADDSGHRAVMRAVEDRIAHRLDTISVELRLEIEALCVSPAGHDRLHAERDDIIAQGYAEGLLMRNGQPVPLVRAAVRSTIPVTRLIDLSANVADGLALSAAAGDSSYRDWVGGIQDPAIGAALMEHADRALDSDPGRAFELYVGALDCGLNPTALIGRQAQAAWASGNADLAASLLDSVPSSGPIPDSDRVADTSAAIWSMRGMMRMSDTVYRSLVPVGTETRARATIAAFGVGRMPEAVDSAQAPGLPSTLRVALELLDRGLRASMTADSTESAIADLVRASEMYTSAATSAPIPELPAVIAAIVAMNVGDLDVAHDVIENAIRGEQGGAWARTRLLLWRSWIAVQKARPGEARSALTHALEASSTRSARDTLLAQAIRVAIARRYEDSASLEAAWSAARDSILHTEVDLYLLLPLAELVTAAARVDDPGRLRPHFVSGLGIVEQLGSPPVWTTHLHWAGIQHGILLNLPDALEPHARALVTATAHSPIAAVMAQAGRVWTATLAGSVDADAVEAAAHGLASAGLGWDGARLAGHGANRTSDRRISARLLSCARELHPQEVTRKVARADDDAKSAAPAGPSGFTLSERERDVARLVLQGKTYAEIGETIFISPRTAEHHIAHIRRRLGASSRSDLIAKLRVVVDQDAGTGERAPIGQGQDA</sequence>
<feature type="region of interest" description="Disordered" evidence="4">
    <location>
        <begin position="759"/>
        <end position="778"/>
    </location>
</feature>
<proteinExistence type="predicted"/>
<keyword evidence="1" id="KW-0805">Transcription regulation</keyword>
<gene>
    <name evidence="6" type="ORF">ACFFPJ_15155</name>
</gene>
<evidence type="ECO:0000313" key="7">
    <source>
        <dbReference type="Proteomes" id="UP001589611"/>
    </source>
</evidence>
<feature type="domain" description="HTH luxR-type" evidence="5">
    <location>
        <begin position="772"/>
        <end position="837"/>
    </location>
</feature>
<reference evidence="6 7" key="1">
    <citation type="submission" date="2024-09" db="EMBL/GenBank/DDBJ databases">
        <authorList>
            <person name="Sun Q."/>
            <person name="Mori K."/>
        </authorList>
    </citation>
    <scope>NUCLEOTIDE SEQUENCE [LARGE SCALE GENOMIC DNA]</scope>
    <source>
        <strain evidence="6 7">JCM 1342</strain>
    </source>
</reference>
<evidence type="ECO:0000259" key="5">
    <source>
        <dbReference type="PROSITE" id="PS50043"/>
    </source>
</evidence>
<dbReference type="Pfam" id="PF00196">
    <property type="entry name" value="GerE"/>
    <property type="match status" value="1"/>
</dbReference>
<dbReference type="InterPro" id="IPR036388">
    <property type="entry name" value="WH-like_DNA-bd_sf"/>
</dbReference>
<dbReference type="PROSITE" id="PS50043">
    <property type="entry name" value="HTH_LUXR_2"/>
    <property type="match status" value="1"/>
</dbReference>
<keyword evidence="3" id="KW-0804">Transcription</keyword>
<evidence type="ECO:0000256" key="4">
    <source>
        <dbReference type="SAM" id="MobiDB-lite"/>
    </source>
</evidence>
<dbReference type="RefSeq" id="WP_344711931.1">
    <property type="nucleotide sequence ID" value="NZ_BAAAWH010000001.1"/>
</dbReference>